<dbReference type="Pfam" id="PF00689">
    <property type="entry name" value="Cation_ATPase_C"/>
    <property type="match status" value="1"/>
</dbReference>
<dbReference type="SFLD" id="SFLDG00002">
    <property type="entry name" value="C1.7:_P-type_atpase_like"/>
    <property type="match status" value="1"/>
</dbReference>
<comment type="subcellular location">
    <subcellularLocation>
        <location evidence="1">Cell membrane</location>
        <topology evidence="1">Multi-pass membrane protein</topology>
    </subcellularLocation>
</comment>
<dbReference type="GO" id="GO:0005388">
    <property type="term" value="F:P-type calcium transporter activity"/>
    <property type="evidence" value="ECO:0007669"/>
    <property type="project" value="UniProtKB-EC"/>
</dbReference>
<name>A0A9D1HQQ3_9FIRM</name>
<comment type="catalytic activity">
    <reaction evidence="14">
        <text>Ca(2+)(in) + ATP + H2O = Ca(2+)(out) + ADP + phosphate + H(+)</text>
        <dbReference type="Rhea" id="RHEA:18105"/>
        <dbReference type="ChEBI" id="CHEBI:15377"/>
        <dbReference type="ChEBI" id="CHEBI:15378"/>
        <dbReference type="ChEBI" id="CHEBI:29108"/>
        <dbReference type="ChEBI" id="CHEBI:30616"/>
        <dbReference type="ChEBI" id="CHEBI:43474"/>
        <dbReference type="ChEBI" id="CHEBI:456216"/>
        <dbReference type="EC" id="7.2.2.10"/>
    </reaction>
</comment>
<dbReference type="AlphaFoldDB" id="A0A9D1HQQ3"/>
<feature type="transmembrane region" description="Helical" evidence="15">
    <location>
        <begin position="754"/>
        <end position="772"/>
    </location>
</feature>
<dbReference type="InterPro" id="IPR018303">
    <property type="entry name" value="ATPase_P-typ_P_site"/>
</dbReference>
<dbReference type="InterPro" id="IPR008250">
    <property type="entry name" value="ATPase_P-typ_transduc_dom_A_sf"/>
</dbReference>
<dbReference type="GO" id="GO:0005391">
    <property type="term" value="F:P-type sodium:potassium-exchanging transporter activity"/>
    <property type="evidence" value="ECO:0007669"/>
    <property type="project" value="TreeGrafter"/>
</dbReference>
<dbReference type="SMART" id="SM00831">
    <property type="entry name" value="Cation_ATPase_N"/>
    <property type="match status" value="1"/>
</dbReference>
<keyword evidence="5" id="KW-0109">Calcium transport</keyword>
<evidence type="ECO:0000256" key="13">
    <source>
        <dbReference type="ARBA" id="ARBA00023136"/>
    </source>
</evidence>
<keyword evidence="5" id="KW-0406">Ion transport</keyword>
<dbReference type="GO" id="GO:0005886">
    <property type="term" value="C:plasma membrane"/>
    <property type="evidence" value="ECO:0007669"/>
    <property type="project" value="UniProtKB-SubCell"/>
</dbReference>
<dbReference type="InterPro" id="IPR036412">
    <property type="entry name" value="HAD-like_sf"/>
</dbReference>
<proteinExistence type="inferred from homology"/>
<reference evidence="17" key="2">
    <citation type="journal article" date="2021" name="PeerJ">
        <title>Extensive microbial diversity within the chicken gut microbiome revealed by metagenomics and culture.</title>
        <authorList>
            <person name="Gilroy R."/>
            <person name="Ravi A."/>
            <person name="Getino M."/>
            <person name="Pursley I."/>
            <person name="Horton D.L."/>
            <person name="Alikhan N.F."/>
            <person name="Baker D."/>
            <person name="Gharbi K."/>
            <person name="Hall N."/>
            <person name="Watson M."/>
            <person name="Adriaenssens E.M."/>
            <person name="Foster-Nyarko E."/>
            <person name="Jarju S."/>
            <person name="Secka A."/>
            <person name="Antonio M."/>
            <person name="Oren A."/>
            <person name="Chaudhuri R.R."/>
            <person name="La Ragione R."/>
            <person name="Hildebrand F."/>
            <person name="Pallen M.J."/>
        </authorList>
    </citation>
    <scope>NUCLEOTIDE SEQUENCE</scope>
    <source>
        <strain evidence="17">CHK195-11698</strain>
    </source>
</reference>
<keyword evidence="9" id="KW-0106">Calcium</keyword>
<comment type="similarity">
    <text evidence="2">Belongs to the cation transport ATPase (P-type) (TC 3.A.3) family. Type IIA subfamily.</text>
</comment>
<dbReference type="SUPFAM" id="SSF56784">
    <property type="entry name" value="HAD-like"/>
    <property type="match status" value="1"/>
</dbReference>
<keyword evidence="8" id="KW-0547">Nucleotide-binding</keyword>
<evidence type="ECO:0000256" key="12">
    <source>
        <dbReference type="ARBA" id="ARBA00022989"/>
    </source>
</evidence>
<dbReference type="InterPro" id="IPR023214">
    <property type="entry name" value="HAD_sf"/>
</dbReference>
<dbReference type="SUPFAM" id="SSF81660">
    <property type="entry name" value="Metal cation-transporting ATPase, ATP-binding domain N"/>
    <property type="match status" value="1"/>
</dbReference>
<evidence type="ECO:0000259" key="16">
    <source>
        <dbReference type="SMART" id="SM00831"/>
    </source>
</evidence>
<gene>
    <name evidence="17" type="ORF">IAD15_08960</name>
</gene>
<dbReference type="InterPro" id="IPR023299">
    <property type="entry name" value="ATPase_P-typ_cyto_dom_N"/>
</dbReference>
<evidence type="ECO:0000256" key="11">
    <source>
        <dbReference type="ARBA" id="ARBA00022967"/>
    </source>
</evidence>
<dbReference type="PANTHER" id="PTHR43294">
    <property type="entry name" value="SODIUM/POTASSIUM-TRANSPORTING ATPASE SUBUNIT ALPHA"/>
    <property type="match status" value="1"/>
</dbReference>
<dbReference type="FunFam" id="3.40.50.1000:FF:000028">
    <property type="entry name" value="Calcium-transporting P-type ATPase, putative"/>
    <property type="match status" value="1"/>
</dbReference>
<feature type="transmembrane region" description="Helical" evidence="15">
    <location>
        <begin position="55"/>
        <end position="78"/>
    </location>
</feature>
<dbReference type="GO" id="GO:1990573">
    <property type="term" value="P:potassium ion import across plasma membrane"/>
    <property type="evidence" value="ECO:0007669"/>
    <property type="project" value="TreeGrafter"/>
</dbReference>
<evidence type="ECO:0000313" key="17">
    <source>
        <dbReference type="EMBL" id="HIU14182.1"/>
    </source>
</evidence>
<evidence type="ECO:0000256" key="5">
    <source>
        <dbReference type="ARBA" id="ARBA00022568"/>
    </source>
</evidence>
<evidence type="ECO:0000256" key="6">
    <source>
        <dbReference type="ARBA" id="ARBA00022692"/>
    </source>
</evidence>
<evidence type="ECO:0000256" key="2">
    <source>
        <dbReference type="ARBA" id="ARBA00005675"/>
    </source>
</evidence>
<evidence type="ECO:0000256" key="9">
    <source>
        <dbReference type="ARBA" id="ARBA00022837"/>
    </source>
</evidence>
<dbReference type="FunFam" id="2.70.150.10:FF:000016">
    <property type="entry name" value="Calcium-transporting P-type ATPase putative"/>
    <property type="match status" value="1"/>
</dbReference>
<dbReference type="GO" id="GO:0046872">
    <property type="term" value="F:metal ion binding"/>
    <property type="evidence" value="ECO:0007669"/>
    <property type="project" value="UniProtKB-KW"/>
</dbReference>
<dbReference type="Gene3D" id="3.40.50.1000">
    <property type="entry name" value="HAD superfamily/HAD-like"/>
    <property type="match status" value="1"/>
</dbReference>
<keyword evidence="6 15" id="KW-0812">Transmembrane</keyword>
<keyword evidence="11" id="KW-1278">Translocase</keyword>
<keyword evidence="12 15" id="KW-1133">Transmembrane helix</keyword>
<dbReference type="SFLD" id="SFLDF00027">
    <property type="entry name" value="p-type_atpase"/>
    <property type="match status" value="1"/>
</dbReference>
<dbReference type="Gene3D" id="2.70.150.10">
    <property type="entry name" value="Calcium-transporting ATPase, cytoplasmic transduction domain A"/>
    <property type="match status" value="1"/>
</dbReference>
<sequence length="877" mass="95940">MKRQETDDYSLSISAIYEKYQTSAEGLSDDVALARLERDGKNRLRQKPKKTIWKMLVEQLSDVMVLILIAAAILSMVLNEWTEAIVILIIIAVDAIIGIVQEKKAMDAMEALKNMSAPMALCLRVGEKSHIPAEDLVVGDVVFIEAGSIVPADLRLVESHQLQIQEASLTGESVPVHKDADHVCDSQTVLGDRLNMAYTSSIVTNGNGEGVVVATGMATEVGHIAHLLEEQDELDTPLKRKLNSVGKTLSVVGIGVCIVMFIIGYLYEKPLVPLLMTAISLAISIIPEGLPATATIVMALGVQRMAKQHALMRQLPAVETLGSASVICCDKTGTLTQNKMTVTHLAIGVKPYTSLQETNTQTPACRHLLQAAILCNNASLDPDHPGEVLGDPTEGALLHLGMTCGFDPEQMAEHYPKVYEQAFDSDRKRMSTVHRMDDHWIVYTKGAVDGLLALCRWRLEGNQIVEMQETDRQLILAQSEDMSGQALRVLGYAMRELDQIPDEDDADVEADLIYLGMSGMIDPPRTEVIEAIETCHQAGIRVVMITGDHQSTALAIARQLHLYQEGNLIISGTELDRMTDEQLDAVVSNVAVFARVSPSDKLRIILSLKRVGEIAAMTGDGVNDSPALKAADIGIAMGKTGTDVAKDSADMILMDDNFTTIEYAIREGRRVYRNIQKVIQFLLAGNIAEILTLFIATLLNWQAPILAVHVLLINLATDTLPALALGVDPASKNIMRHQPVKSNSLFEKGLVQRVIMHGCFITLATILAYLYGLYQDDYSAGMTMAFCVLAISQLFHALNQRSNTESIFTSGNGHNIWLFLAMLASALILVVVLGVPSVRAFFSLSLLSLSQWGVVVLLSLLPLILVEVNKWIIRHHR</sequence>
<dbReference type="EC" id="7.2.2.10" evidence="3"/>
<keyword evidence="4" id="KW-1003">Cell membrane</keyword>
<dbReference type="EMBL" id="DVMJ01000077">
    <property type="protein sequence ID" value="HIU14182.1"/>
    <property type="molecule type" value="Genomic_DNA"/>
</dbReference>
<dbReference type="InterPro" id="IPR023298">
    <property type="entry name" value="ATPase_P-typ_TM_dom_sf"/>
</dbReference>
<dbReference type="PRINTS" id="PR00120">
    <property type="entry name" value="HATPASE"/>
</dbReference>
<dbReference type="PROSITE" id="PS00154">
    <property type="entry name" value="ATPASE_E1_E2"/>
    <property type="match status" value="1"/>
</dbReference>
<dbReference type="InterPro" id="IPR006408">
    <property type="entry name" value="P-type_ATPase_IIB"/>
</dbReference>
<dbReference type="InterPro" id="IPR050510">
    <property type="entry name" value="Cation_transp_ATPase_P-type"/>
</dbReference>
<dbReference type="Proteomes" id="UP000824175">
    <property type="component" value="Unassembled WGS sequence"/>
</dbReference>
<dbReference type="InterPro" id="IPR001757">
    <property type="entry name" value="P_typ_ATPase"/>
</dbReference>
<dbReference type="Pfam" id="PF00690">
    <property type="entry name" value="Cation_ATPase_N"/>
    <property type="match status" value="1"/>
</dbReference>
<evidence type="ECO:0000256" key="8">
    <source>
        <dbReference type="ARBA" id="ARBA00022741"/>
    </source>
</evidence>
<dbReference type="GO" id="GO:0005524">
    <property type="term" value="F:ATP binding"/>
    <property type="evidence" value="ECO:0007669"/>
    <property type="project" value="UniProtKB-KW"/>
</dbReference>
<dbReference type="SUPFAM" id="SSF81665">
    <property type="entry name" value="Calcium ATPase, transmembrane domain M"/>
    <property type="match status" value="1"/>
</dbReference>
<evidence type="ECO:0000256" key="15">
    <source>
        <dbReference type="SAM" id="Phobius"/>
    </source>
</evidence>
<dbReference type="GO" id="GO:0016887">
    <property type="term" value="F:ATP hydrolysis activity"/>
    <property type="evidence" value="ECO:0007669"/>
    <property type="project" value="InterPro"/>
</dbReference>
<dbReference type="Pfam" id="PF13246">
    <property type="entry name" value="Cation_ATPase"/>
    <property type="match status" value="1"/>
</dbReference>
<dbReference type="InterPro" id="IPR006068">
    <property type="entry name" value="ATPase_P-typ_cation-transptr_C"/>
</dbReference>
<evidence type="ECO:0000313" key="18">
    <source>
        <dbReference type="Proteomes" id="UP000824175"/>
    </source>
</evidence>
<evidence type="ECO:0000256" key="7">
    <source>
        <dbReference type="ARBA" id="ARBA00022723"/>
    </source>
</evidence>
<reference evidence="17" key="1">
    <citation type="submission" date="2020-10" db="EMBL/GenBank/DDBJ databases">
        <authorList>
            <person name="Gilroy R."/>
        </authorList>
    </citation>
    <scope>NUCLEOTIDE SEQUENCE</scope>
    <source>
        <strain evidence="17">CHK195-11698</strain>
    </source>
</reference>
<dbReference type="InterPro" id="IPR044492">
    <property type="entry name" value="P_typ_ATPase_HD_dom"/>
</dbReference>
<keyword evidence="13 15" id="KW-0472">Membrane</keyword>
<evidence type="ECO:0000256" key="4">
    <source>
        <dbReference type="ARBA" id="ARBA00022475"/>
    </source>
</evidence>
<feature type="transmembrane region" description="Helical" evidence="15">
    <location>
        <begin position="705"/>
        <end position="727"/>
    </location>
</feature>
<dbReference type="PRINTS" id="PR00119">
    <property type="entry name" value="CATATPASE"/>
</dbReference>
<feature type="transmembrane region" description="Helical" evidence="15">
    <location>
        <begin position="279"/>
        <end position="302"/>
    </location>
</feature>
<dbReference type="Gene3D" id="1.20.1110.10">
    <property type="entry name" value="Calcium-transporting ATPase, transmembrane domain"/>
    <property type="match status" value="1"/>
</dbReference>
<feature type="transmembrane region" description="Helical" evidence="15">
    <location>
        <begin position="816"/>
        <end position="835"/>
    </location>
</feature>
<dbReference type="Gene3D" id="3.40.1110.10">
    <property type="entry name" value="Calcium-transporting ATPase, cytoplasmic domain N"/>
    <property type="match status" value="1"/>
</dbReference>
<dbReference type="InterPro" id="IPR059000">
    <property type="entry name" value="ATPase_P-type_domA"/>
</dbReference>
<evidence type="ECO:0000256" key="14">
    <source>
        <dbReference type="ARBA" id="ARBA00048694"/>
    </source>
</evidence>
<feature type="transmembrane region" description="Helical" evidence="15">
    <location>
        <begin position="678"/>
        <end position="699"/>
    </location>
</feature>
<dbReference type="SFLD" id="SFLDS00003">
    <property type="entry name" value="Haloacid_Dehalogenase"/>
    <property type="match status" value="1"/>
</dbReference>
<protein>
    <recommendedName>
        <fullName evidence="3">P-type Ca(2+) transporter</fullName>
        <ecNumber evidence="3">7.2.2.10</ecNumber>
    </recommendedName>
</protein>
<keyword evidence="7" id="KW-0479">Metal-binding</keyword>
<keyword evidence="5" id="KW-0813">Transport</keyword>
<feature type="transmembrane region" description="Helical" evidence="15">
    <location>
        <begin position="778"/>
        <end position="795"/>
    </location>
</feature>
<dbReference type="InterPro" id="IPR004014">
    <property type="entry name" value="ATPase_P-typ_cation-transptr_N"/>
</dbReference>
<evidence type="ECO:0000256" key="10">
    <source>
        <dbReference type="ARBA" id="ARBA00022840"/>
    </source>
</evidence>
<evidence type="ECO:0000256" key="3">
    <source>
        <dbReference type="ARBA" id="ARBA00012790"/>
    </source>
</evidence>
<feature type="transmembrane region" description="Helical" evidence="15">
    <location>
        <begin position="84"/>
        <end position="100"/>
    </location>
</feature>
<dbReference type="GO" id="GO:0030007">
    <property type="term" value="P:intracellular potassium ion homeostasis"/>
    <property type="evidence" value="ECO:0007669"/>
    <property type="project" value="TreeGrafter"/>
</dbReference>
<dbReference type="GO" id="GO:0006883">
    <property type="term" value="P:intracellular sodium ion homeostasis"/>
    <property type="evidence" value="ECO:0007669"/>
    <property type="project" value="TreeGrafter"/>
</dbReference>
<feature type="transmembrane region" description="Helical" evidence="15">
    <location>
        <begin position="248"/>
        <end position="267"/>
    </location>
</feature>
<dbReference type="Pfam" id="PF00122">
    <property type="entry name" value="E1-E2_ATPase"/>
    <property type="match status" value="1"/>
</dbReference>
<dbReference type="SUPFAM" id="SSF81653">
    <property type="entry name" value="Calcium ATPase, transduction domain A"/>
    <property type="match status" value="1"/>
</dbReference>
<dbReference type="GO" id="GO:0036376">
    <property type="term" value="P:sodium ion export across plasma membrane"/>
    <property type="evidence" value="ECO:0007669"/>
    <property type="project" value="TreeGrafter"/>
</dbReference>
<feature type="domain" description="Cation-transporting P-type ATPase N-terminal" evidence="16">
    <location>
        <begin position="7"/>
        <end position="80"/>
    </location>
</feature>
<dbReference type="PANTHER" id="PTHR43294:SF21">
    <property type="entry name" value="CATION TRANSPORTING ATPASE"/>
    <property type="match status" value="1"/>
</dbReference>
<dbReference type="NCBIfam" id="TIGR01494">
    <property type="entry name" value="ATPase_P-type"/>
    <property type="match status" value="3"/>
</dbReference>
<dbReference type="GO" id="GO:1902600">
    <property type="term" value="P:proton transmembrane transport"/>
    <property type="evidence" value="ECO:0007669"/>
    <property type="project" value="TreeGrafter"/>
</dbReference>
<keyword evidence="10" id="KW-0067">ATP-binding</keyword>
<feature type="transmembrane region" description="Helical" evidence="15">
    <location>
        <begin position="841"/>
        <end position="866"/>
    </location>
</feature>
<evidence type="ECO:0000256" key="1">
    <source>
        <dbReference type="ARBA" id="ARBA00004651"/>
    </source>
</evidence>
<comment type="caution">
    <text evidence="17">The sequence shown here is derived from an EMBL/GenBank/DDBJ whole genome shotgun (WGS) entry which is preliminary data.</text>
</comment>
<dbReference type="NCBIfam" id="TIGR01517">
    <property type="entry name" value="ATPase-IIB_Ca"/>
    <property type="match status" value="1"/>
</dbReference>
<organism evidence="17 18">
    <name type="scientific">Candidatus Fimiplasma intestinipullorum</name>
    <dbReference type="NCBI Taxonomy" id="2840825"/>
    <lineage>
        <taxon>Bacteria</taxon>
        <taxon>Bacillati</taxon>
        <taxon>Bacillota</taxon>
        <taxon>Clostridia</taxon>
        <taxon>Eubacteriales</taxon>
        <taxon>Candidatus Fimiplasma</taxon>
    </lineage>
</organism>
<accession>A0A9D1HQQ3</accession>